<dbReference type="InterPro" id="IPR005135">
    <property type="entry name" value="Endo/exonuclease/phosphatase"/>
</dbReference>
<dbReference type="PROSITE" id="PS50158">
    <property type="entry name" value="ZF_CCHC"/>
    <property type="match status" value="1"/>
</dbReference>
<protein>
    <recommendedName>
        <fullName evidence="6">CCHC-type domain-containing protein</fullName>
    </recommendedName>
</protein>
<feature type="domain" description="CCHC-type" evidence="3">
    <location>
        <begin position="72"/>
        <end position="85"/>
    </location>
</feature>
<dbReference type="Pfam" id="PF03372">
    <property type="entry name" value="Exo_endo_phos"/>
    <property type="match status" value="1"/>
</dbReference>
<organism evidence="5">
    <name type="scientific">Fagus sylvatica</name>
    <name type="common">Beechnut</name>
    <dbReference type="NCBI Taxonomy" id="28930"/>
    <lineage>
        <taxon>Eukaryota</taxon>
        <taxon>Viridiplantae</taxon>
        <taxon>Streptophyta</taxon>
        <taxon>Embryophyta</taxon>
        <taxon>Tracheophyta</taxon>
        <taxon>Spermatophyta</taxon>
        <taxon>Magnoliopsida</taxon>
        <taxon>eudicotyledons</taxon>
        <taxon>Gunneridae</taxon>
        <taxon>Pentapetalae</taxon>
        <taxon>rosids</taxon>
        <taxon>fabids</taxon>
        <taxon>Fagales</taxon>
        <taxon>Fagaceae</taxon>
        <taxon>Fagus</taxon>
    </lineage>
</organism>
<dbReference type="InterPro" id="IPR026960">
    <property type="entry name" value="RVT-Znf"/>
</dbReference>
<dbReference type="PANTHER" id="PTHR33116:SF86">
    <property type="entry name" value="REVERSE TRANSCRIPTASE DOMAIN-CONTAINING PROTEIN"/>
    <property type="match status" value="1"/>
</dbReference>
<keyword evidence="1" id="KW-0862">Zinc</keyword>
<dbReference type="InterPro" id="IPR001878">
    <property type="entry name" value="Znf_CCHC"/>
</dbReference>
<reference evidence="5" key="1">
    <citation type="submission" date="2018-02" db="EMBL/GenBank/DDBJ databases">
        <authorList>
            <person name="Cohen D.B."/>
            <person name="Kent A.D."/>
        </authorList>
    </citation>
    <scope>NUCLEOTIDE SEQUENCE</scope>
</reference>
<accession>A0A2N9H9S6</accession>
<proteinExistence type="predicted"/>
<dbReference type="PROSITE" id="PS50878">
    <property type="entry name" value="RT_POL"/>
    <property type="match status" value="1"/>
</dbReference>
<name>A0A2N9H9S6_FAGSY</name>
<dbReference type="GO" id="GO:0008270">
    <property type="term" value="F:zinc ion binding"/>
    <property type="evidence" value="ECO:0007669"/>
    <property type="project" value="UniProtKB-KW"/>
</dbReference>
<dbReference type="Pfam" id="PF14392">
    <property type="entry name" value="zf-CCHC_4"/>
    <property type="match status" value="1"/>
</dbReference>
<dbReference type="AlphaFoldDB" id="A0A2N9H9S6"/>
<dbReference type="InterPro" id="IPR025836">
    <property type="entry name" value="Zn_knuckle_CX2CX4HX4C"/>
</dbReference>
<dbReference type="SUPFAM" id="SSF56219">
    <property type="entry name" value="DNase I-like"/>
    <property type="match status" value="1"/>
</dbReference>
<dbReference type="GO" id="GO:0003824">
    <property type="term" value="F:catalytic activity"/>
    <property type="evidence" value="ECO:0007669"/>
    <property type="project" value="InterPro"/>
</dbReference>
<keyword evidence="1" id="KW-0479">Metal-binding</keyword>
<dbReference type="EMBL" id="OIVN01003035">
    <property type="protein sequence ID" value="SPD08334.1"/>
    <property type="molecule type" value="Genomic_DNA"/>
</dbReference>
<dbReference type="Pfam" id="PF13966">
    <property type="entry name" value="zf-RVT"/>
    <property type="match status" value="1"/>
</dbReference>
<keyword evidence="1" id="KW-0863">Zinc-finger</keyword>
<evidence type="ECO:0000259" key="3">
    <source>
        <dbReference type="PROSITE" id="PS50158"/>
    </source>
</evidence>
<dbReference type="InterPro" id="IPR043502">
    <property type="entry name" value="DNA/RNA_pol_sf"/>
</dbReference>
<dbReference type="InterPro" id="IPR036691">
    <property type="entry name" value="Endo/exonu/phosph_ase_sf"/>
</dbReference>
<evidence type="ECO:0000259" key="4">
    <source>
        <dbReference type="PROSITE" id="PS50878"/>
    </source>
</evidence>
<dbReference type="CDD" id="cd01650">
    <property type="entry name" value="RT_nLTR_like"/>
    <property type="match status" value="1"/>
</dbReference>
<feature type="domain" description="Reverse transcriptase" evidence="4">
    <location>
        <begin position="487"/>
        <end position="729"/>
    </location>
</feature>
<feature type="region of interest" description="Disordered" evidence="2">
    <location>
        <begin position="86"/>
        <end position="122"/>
    </location>
</feature>
<dbReference type="InterPro" id="IPR000477">
    <property type="entry name" value="RT_dom"/>
</dbReference>
<sequence length="1184" mass="134393">MTREVGEDIGKEVGKLLDVDVPNENGIAWGRFLRIRVEVEIAKPLMRGCIIQVEDDKPAWVDFRYEHLPIFCYKCGLLGHSSSDCTANRGSGSGGGGEPEPQREFRNEVTSTENQAPQTEHERAGIPDLVELVDTEKEVLHIPVFPDAKLGVSFVGTMGFNEEQNAGQKPGTDTSTSTMPCDLVQKSSENDMGDNVQDMDADQVNRNGYGGGLALVWKSSVAVHIQSFSNNHIDADVVMTDGLKWRITGFYGHPERGLRSSSWALLRQLYSIRNLPWLVLGDFNEVLSLEEQWGRLDRNLSQMAAFRGALSDCSLQDLGYNGPDFSWSNRREDGALVRARLDRCVANNEWLLLFPSYQVHHVVFAASDHMGLMVLLNPPPSASFWLIEAKKNRLTQLESSPLHEYSSSEVNALRREINILVEKEEIFRRQRSRVSWLKEGDRNTKYYHACASQRKKTNMILGLRDDQDCIGEVVDQVDTVVSPAMNDALLRDFSNEEIHPALFQMGPSKAPGLDEMTALFFQKYWHIVGRLISDNIIMAFEALHYLKNLRAGANYQMATKLDMSKAYDRVEWHFLQAILLKLGFHRRWVDLIMTCVTSTSYSVIVNGAPHGYIKPSRGLRQGDPLSPYLFLLCAEGLSALIRKAEREKAIRGIAICRGGPRLSHLFFADDSVIFCRASQHDGGALYAILKLYERASGQKINEAKTAIFFSKNTPNSIRANILSMFGTSSSSKFEKQLFRQSIYAMSCFKLPAGLCDEIYSLANQFWWGQRNGERRIHWTNKAKLIRPKQEGGMGFRDLQLFNRALLARQGWRLLQQPHSLIFRILKAKYFPHTSFLEAQVTGNASYIWRSICEARHVLRDGLRWRVGNGVNIKIWKDAWLPSPSTFRVISPLSIPNSEDTVDSLIVENDMRWDEDKLEQMFIPRDVEIIKQIPLSLRRPRDKLIWTGTKSGNFTVRSAYNLLLHQSRDDSGSSSNGLNSDQHLWAAIWSAQVPPKVRLFMWRACQDILPTKTKLFDKGLLHSVSCLWCEGEPETSSHVLWQILFSVVLMSSQRMDMDFLFTIAWEIWNARNRNHWENKVLSVDDIWRKAVSSALDFKEAGLQVHDVGGRSVVPMASRWRPPDQGFYKLNMAFYVDPCLNLVGVGSLIRDADGSVRVAMMQRMVSCDDKLQLTSYSSITSCKVCF</sequence>
<dbReference type="SUPFAM" id="SSF56672">
    <property type="entry name" value="DNA/RNA polymerases"/>
    <property type="match status" value="1"/>
</dbReference>
<dbReference type="GO" id="GO:0003676">
    <property type="term" value="F:nucleic acid binding"/>
    <property type="evidence" value="ECO:0007669"/>
    <property type="project" value="InterPro"/>
</dbReference>
<dbReference type="PANTHER" id="PTHR33116">
    <property type="entry name" value="REVERSE TRANSCRIPTASE ZINC-BINDING DOMAIN-CONTAINING PROTEIN-RELATED-RELATED"/>
    <property type="match status" value="1"/>
</dbReference>
<evidence type="ECO:0000256" key="1">
    <source>
        <dbReference type="PROSITE-ProRule" id="PRU00047"/>
    </source>
</evidence>
<gene>
    <name evidence="5" type="ORF">FSB_LOCUS36216</name>
</gene>
<evidence type="ECO:0000313" key="5">
    <source>
        <dbReference type="EMBL" id="SPD08334.1"/>
    </source>
</evidence>
<evidence type="ECO:0008006" key="6">
    <source>
        <dbReference type="Google" id="ProtNLM"/>
    </source>
</evidence>
<feature type="compositionally biased region" description="Polar residues" evidence="2">
    <location>
        <begin position="108"/>
        <end position="118"/>
    </location>
</feature>
<dbReference type="Gene3D" id="3.60.10.10">
    <property type="entry name" value="Endonuclease/exonuclease/phosphatase"/>
    <property type="match status" value="1"/>
</dbReference>
<dbReference type="Pfam" id="PF00078">
    <property type="entry name" value="RVT_1"/>
    <property type="match status" value="1"/>
</dbReference>
<evidence type="ECO:0000256" key="2">
    <source>
        <dbReference type="SAM" id="MobiDB-lite"/>
    </source>
</evidence>